<dbReference type="CDD" id="cd00431">
    <property type="entry name" value="cysteine_hydrolases"/>
    <property type="match status" value="1"/>
</dbReference>
<evidence type="ECO:0000313" key="4">
    <source>
        <dbReference type="EMBL" id="MBD7966426.1"/>
    </source>
</evidence>
<evidence type="ECO:0000259" key="3">
    <source>
        <dbReference type="Pfam" id="PF00857"/>
    </source>
</evidence>
<dbReference type="Gene3D" id="3.40.50.850">
    <property type="entry name" value="Isochorismatase-like"/>
    <property type="match status" value="1"/>
</dbReference>
<protein>
    <submittedName>
        <fullName evidence="4">Cysteine hydrolase</fullName>
    </submittedName>
</protein>
<dbReference type="Pfam" id="PF00857">
    <property type="entry name" value="Isochorismatase"/>
    <property type="match status" value="1"/>
</dbReference>
<dbReference type="InterPro" id="IPR050272">
    <property type="entry name" value="Isochorismatase-like_hydrls"/>
</dbReference>
<dbReference type="GO" id="GO:0016787">
    <property type="term" value="F:hydrolase activity"/>
    <property type="evidence" value="ECO:0007669"/>
    <property type="project" value="UniProtKB-KW"/>
</dbReference>
<comment type="caution">
    <text evidence="4">The sequence shown here is derived from an EMBL/GenBank/DDBJ whole genome shotgun (WGS) entry which is preliminary data.</text>
</comment>
<dbReference type="SUPFAM" id="SSF52499">
    <property type="entry name" value="Isochorismatase-like hydrolases"/>
    <property type="match status" value="1"/>
</dbReference>
<comment type="similarity">
    <text evidence="1">Belongs to the isochorismatase family.</text>
</comment>
<dbReference type="InterPro" id="IPR036380">
    <property type="entry name" value="Isochorismatase-like_sf"/>
</dbReference>
<reference evidence="4 5" key="1">
    <citation type="submission" date="2020-08" db="EMBL/GenBank/DDBJ databases">
        <title>A Genomic Blueprint of the Chicken Gut Microbiome.</title>
        <authorList>
            <person name="Gilroy R."/>
            <person name="Ravi A."/>
            <person name="Getino M."/>
            <person name="Pursley I."/>
            <person name="Horton D.L."/>
            <person name="Alikhan N.-F."/>
            <person name="Baker D."/>
            <person name="Gharbi K."/>
            <person name="Hall N."/>
            <person name="Watson M."/>
            <person name="Adriaenssens E.M."/>
            <person name="Foster-Nyarko E."/>
            <person name="Jarju S."/>
            <person name="Secka A."/>
            <person name="Antonio M."/>
            <person name="Oren A."/>
            <person name="Chaudhuri R."/>
            <person name="La Ragione R.M."/>
            <person name="Hildebrand F."/>
            <person name="Pallen M.J."/>
        </authorList>
    </citation>
    <scope>NUCLEOTIDE SEQUENCE [LARGE SCALE GENOMIC DNA]</scope>
    <source>
        <strain evidence="4 5">Sa2CUA10</strain>
    </source>
</reference>
<keyword evidence="5" id="KW-1185">Reference proteome</keyword>
<sequence length="204" mass="23020">MEKQDQHENNKIPVALLIIDVINDFNFPEAPLLLKTSAPIADKIYDLKKRAKKEKIPVIYVNDNFGQWQSDKHKLVDYCSTQSGGEFVKKLQPDDDDFFVVKPKHSGFFSTPLSTLLNELSIQTLILCGVAGNICVLFTANDAYMRGYTLYAPADCSASNIEEDNERALILMEKTLNADISKSEDLDLKAIIDQANENKHKTMY</sequence>
<evidence type="ECO:0000256" key="2">
    <source>
        <dbReference type="ARBA" id="ARBA00022801"/>
    </source>
</evidence>
<gene>
    <name evidence="4" type="ORF">H9648_20470</name>
</gene>
<dbReference type="InterPro" id="IPR000868">
    <property type="entry name" value="Isochorismatase-like_dom"/>
</dbReference>
<dbReference type="PANTHER" id="PTHR43540:SF6">
    <property type="entry name" value="ISOCHORISMATASE-LIKE DOMAIN-CONTAINING PROTEIN"/>
    <property type="match status" value="1"/>
</dbReference>
<evidence type="ECO:0000313" key="5">
    <source>
        <dbReference type="Proteomes" id="UP000603641"/>
    </source>
</evidence>
<proteinExistence type="inferred from homology"/>
<dbReference type="Proteomes" id="UP000603641">
    <property type="component" value="Unassembled WGS sequence"/>
</dbReference>
<name>A0ABR8SSE8_9BACL</name>
<dbReference type="RefSeq" id="WP_191755550.1">
    <property type="nucleotide sequence ID" value="NZ_JACSQM010000020.1"/>
</dbReference>
<feature type="domain" description="Isochorismatase-like" evidence="3">
    <location>
        <begin position="15"/>
        <end position="176"/>
    </location>
</feature>
<evidence type="ECO:0000256" key="1">
    <source>
        <dbReference type="ARBA" id="ARBA00006336"/>
    </source>
</evidence>
<dbReference type="EMBL" id="JACSQM010000020">
    <property type="protein sequence ID" value="MBD7966426.1"/>
    <property type="molecule type" value="Genomic_DNA"/>
</dbReference>
<dbReference type="PANTHER" id="PTHR43540">
    <property type="entry name" value="PEROXYUREIDOACRYLATE/UREIDOACRYLATE AMIDOHYDROLASE-RELATED"/>
    <property type="match status" value="1"/>
</dbReference>
<organism evidence="4 5">
    <name type="scientific">Fictibacillus norfolkensis</name>
    <dbReference type="NCBI Taxonomy" id="2762233"/>
    <lineage>
        <taxon>Bacteria</taxon>
        <taxon>Bacillati</taxon>
        <taxon>Bacillota</taxon>
        <taxon>Bacilli</taxon>
        <taxon>Bacillales</taxon>
        <taxon>Fictibacillaceae</taxon>
        <taxon>Fictibacillus</taxon>
    </lineage>
</organism>
<keyword evidence="2 4" id="KW-0378">Hydrolase</keyword>
<accession>A0ABR8SSE8</accession>